<dbReference type="GO" id="GO:0005886">
    <property type="term" value="C:plasma membrane"/>
    <property type="evidence" value="ECO:0007669"/>
    <property type="project" value="UniProtKB-SubCell"/>
</dbReference>
<comment type="similarity">
    <text evidence="9">Belongs to the G-protein coupled receptor 1 family.</text>
</comment>
<keyword evidence="5 9" id="KW-0297">G-protein coupled receptor</keyword>
<evidence type="ECO:0000256" key="3">
    <source>
        <dbReference type="ARBA" id="ARBA00022692"/>
    </source>
</evidence>
<gene>
    <name evidence="12" type="primary">P2RY13</name>
</gene>
<evidence type="ECO:0000256" key="7">
    <source>
        <dbReference type="ARBA" id="ARBA00023170"/>
    </source>
</evidence>
<evidence type="ECO:0000256" key="4">
    <source>
        <dbReference type="ARBA" id="ARBA00022989"/>
    </source>
</evidence>
<dbReference type="SUPFAM" id="SSF81321">
    <property type="entry name" value="Family A G protein-coupled receptor-like"/>
    <property type="match status" value="1"/>
</dbReference>
<dbReference type="Proteomes" id="UP000694568">
    <property type="component" value="Unplaced"/>
</dbReference>
<feature type="transmembrane region" description="Helical" evidence="10">
    <location>
        <begin position="100"/>
        <end position="118"/>
    </location>
</feature>
<dbReference type="InterPro" id="IPR000276">
    <property type="entry name" value="GPCR_Rhodpsn"/>
</dbReference>
<dbReference type="PROSITE" id="PS00237">
    <property type="entry name" value="G_PROTEIN_RECEP_F1_1"/>
    <property type="match status" value="1"/>
</dbReference>
<dbReference type="Pfam" id="PF00001">
    <property type="entry name" value="7tm_1"/>
    <property type="match status" value="1"/>
</dbReference>
<keyword evidence="4 10" id="KW-1133">Transmembrane helix</keyword>
<keyword evidence="2" id="KW-1003">Cell membrane</keyword>
<evidence type="ECO:0000256" key="2">
    <source>
        <dbReference type="ARBA" id="ARBA00022475"/>
    </source>
</evidence>
<feature type="transmembrane region" description="Helical" evidence="10">
    <location>
        <begin position="138"/>
        <end position="160"/>
    </location>
</feature>
<organism evidence="12 13">
    <name type="scientific">Sander lucioperca</name>
    <name type="common">Pike-perch</name>
    <name type="synonym">Perca lucioperca</name>
    <dbReference type="NCBI Taxonomy" id="283035"/>
    <lineage>
        <taxon>Eukaryota</taxon>
        <taxon>Metazoa</taxon>
        <taxon>Chordata</taxon>
        <taxon>Craniata</taxon>
        <taxon>Vertebrata</taxon>
        <taxon>Euteleostomi</taxon>
        <taxon>Actinopterygii</taxon>
        <taxon>Neopterygii</taxon>
        <taxon>Teleostei</taxon>
        <taxon>Neoteleostei</taxon>
        <taxon>Acanthomorphata</taxon>
        <taxon>Eupercaria</taxon>
        <taxon>Perciformes</taxon>
        <taxon>Percoidei</taxon>
        <taxon>Percidae</taxon>
        <taxon>Luciopercinae</taxon>
        <taxon>Sander</taxon>
    </lineage>
</organism>
<comment type="subcellular location">
    <subcellularLocation>
        <location evidence="1">Cell membrane</location>
        <topology evidence="1">Multi-pass membrane protein</topology>
    </subcellularLocation>
</comment>
<dbReference type="GeneTree" id="ENSGT01110000267167"/>
<keyword evidence="7 9" id="KW-0675">Receptor</keyword>
<protein>
    <submittedName>
        <fullName evidence="12">Purinergic receptor P2Y13</fullName>
    </submittedName>
</protein>
<reference evidence="12" key="1">
    <citation type="submission" date="2025-08" db="UniProtKB">
        <authorList>
            <consortium name="Ensembl"/>
        </authorList>
    </citation>
    <scope>IDENTIFICATION</scope>
</reference>
<dbReference type="PRINTS" id="PR01655">
    <property type="entry name" value="UDPGLUCOSER"/>
</dbReference>
<reference evidence="12" key="2">
    <citation type="submission" date="2025-09" db="UniProtKB">
        <authorList>
            <consortium name="Ensembl"/>
        </authorList>
    </citation>
    <scope>IDENTIFICATION</scope>
</reference>
<evidence type="ECO:0000256" key="10">
    <source>
        <dbReference type="SAM" id="Phobius"/>
    </source>
</evidence>
<feature type="transmembrane region" description="Helical" evidence="10">
    <location>
        <begin position="59"/>
        <end position="80"/>
    </location>
</feature>
<keyword evidence="6 10" id="KW-0472">Membrane</keyword>
<feature type="transmembrane region" description="Helical" evidence="10">
    <location>
        <begin position="28"/>
        <end position="47"/>
    </location>
</feature>
<keyword evidence="3 9" id="KW-0812">Transmembrane</keyword>
<evidence type="ECO:0000259" key="11">
    <source>
        <dbReference type="PROSITE" id="PS50262"/>
    </source>
</evidence>
<dbReference type="GO" id="GO:0045028">
    <property type="term" value="F:G protein-coupled purinergic nucleotide receptor activity"/>
    <property type="evidence" value="ECO:0007669"/>
    <property type="project" value="InterPro"/>
</dbReference>
<evidence type="ECO:0000256" key="8">
    <source>
        <dbReference type="ARBA" id="ARBA00023224"/>
    </source>
</evidence>
<feature type="transmembrane region" description="Helical" evidence="10">
    <location>
        <begin position="237"/>
        <end position="260"/>
    </location>
</feature>
<feature type="transmembrane region" description="Helical" evidence="10">
    <location>
        <begin position="196"/>
        <end position="216"/>
    </location>
</feature>
<dbReference type="PRINTS" id="PR00237">
    <property type="entry name" value="GPCRRHODOPSN"/>
</dbReference>
<dbReference type="PROSITE" id="PS50262">
    <property type="entry name" value="G_PROTEIN_RECEP_F1_2"/>
    <property type="match status" value="1"/>
</dbReference>
<dbReference type="AlphaFoldDB" id="A0A8C9ZST7"/>
<proteinExistence type="inferred from homology"/>
<accession>A0A8C9ZST7</accession>
<evidence type="ECO:0000313" key="12">
    <source>
        <dbReference type="Ensembl" id="ENSSLUP00000043948.1"/>
    </source>
</evidence>
<evidence type="ECO:0000313" key="13">
    <source>
        <dbReference type="Proteomes" id="UP000694568"/>
    </source>
</evidence>
<evidence type="ECO:0000256" key="6">
    <source>
        <dbReference type="ARBA" id="ARBA00023136"/>
    </source>
</evidence>
<evidence type="ECO:0000256" key="9">
    <source>
        <dbReference type="RuleBase" id="RU000688"/>
    </source>
</evidence>
<dbReference type="PANTHER" id="PTHR24233:SF10">
    <property type="entry name" value="P2Y PURINOCEPTOR 13"/>
    <property type="match status" value="1"/>
</dbReference>
<sequence>MMVSNNTQPFSSGCASSSTVTVDVAVSYLHFFLFPIALLLNGVAAWVSLHLPSTSTFIVYLKNLVAADLLMTLTLPPMAASMLPGAAAGLRAFDCRYSSVLFYCSMYTSISLLCLISLDRFFKIVRPCRMLLGQNVVLSLVMSTLVWVVVFGSTAIPTIILTDQDPVNMTGDFCMSLKGPAGVAFHKFVALAMESLFWLVLIVIVFCYICITLKVLQSFRNSGSNNSHGKQRTKLRVFLILLVFFVCFVPLHMMRVPFALYKTADTVVCAEMWLKIMYKLVLWLSATNACLDPLVSIYLCREFRDKLVDMMKARGICVRLYSGQNEDVSQGNVHDKYKII</sequence>
<feature type="domain" description="G-protein coupled receptors family 1 profile" evidence="11">
    <location>
        <begin position="40"/>
        <end position="296"/>
    </location>
</feature>
<dbReference type="InterPro" id="IPR017452">
    <property type="entry name" value="GPCR_Rhodpsn_7TM"/>
</dbReference>
<name>A0A8C9ZST7_SANLU</name>
<evidence type="ECO:0000256" key="1">
    <source>
        <dbReference type="ARBA" id="ARBA00004651"/>
    </source>
</evidence>
<feature type="transmembrane region" description="Helical" evidence="10">
    <location>
        <begin position="280"/>
        <end position="300"/>
    </location>
</feature>
<evidence type="ECO:0000256" key="5">
    <source>
        <dbReference type="ARBA" id="ARBA00023040"/>
    </source>
</evidence>
<dbReference type="InterPro" id="IPR005466">
    <property type="entry name" value="P2Y14_rcpt"/>
</dbReference>
<dbReference type="Gene3D" id="1.20.1070.10">
    <property type="entry name" value="Rhodopsin 7-helix transmembrane proteins"/>
    <property type="match status" value="1"/>
</dbReference>
<dbReference type="Ensembl" id="ENSSLUT00000045337.1">
    <property type="protein sequence ID" value="ENSSLUP00000043948.1"/>
    <property type="gene ID" value="ENSSLUG00000019485.1"/>
</dbReference>
<keyword evidence="8 9" id="KW-0807">Transducer</keyword>
<keyword evidence="13" id="KW-1185">Reference proteome</keyword>
<dbReference type="PRINTS" id="PR01157">
    <property type="entry name" value="P2YPURNOCPTR"/>
</dbReference>
<dbReference type="PANTHER" id="PTHR24233">
    <property type="entry name" value="P2Y PURINOCEPTOR-RELATED G-PROTEIN COUPLED RECEPTOR"/>
    <property type="match status" value="1"/>
</dbReference>